<comment type="caution">
    <text evidence="2">The sequence shown here is derived from an EMBL/GenBank/DDBJ whole genome shotgun (WGS) entry which is preliminary data.</text>
</comment>
<accession>A0A9P7GPM6</accession>
<keyword evidence="3" id="KW-1185">Reference proteome</keyword>
<feature type="region of interest" description="Disordered" evidence="1">
    <location>
        <begin position="45"/>
        <end position="113"/>
    </location>
</feature>
<dbReference type="Proteomes" id="UP000717328">
    <property type="component" value="Unassembled WGS sequence"/>
</dbReference>
<name>A0A9P7GPM6_9AGAR</name>
<gene>
    <name evidence="2" type="ORF">H0H81_002127</name>
</gene>
<protein>
    <submittedName>
        <fullName evidence="2">Uncharacterized protein</fullName>
    </submittedName>
</protein>
<evidence type="ECO:0000313" key="2">
    <source>
        <dbReference type="EMBL" id="KAG5653135.1"/>
    </source>
</evidence>
<evidence type="ECO:0000256" key="1">
    <source>
        <dbReference type="SAM" id="MobiDB-lite"/>
    </source>
</evidence>
<sequence length="457" mass="49844">MSHNPQEMPARKRRRVMEIPDGFEKPKSAIAPKVNVQVPRFASAFEGATPATQQKPPPKSKMDARPTFTSKPLSKSHNKPTSKSNLKHLSAPSFPLPPNEEKTSAPAYRVLPPPDPRFATMDEPSTSTIPVLQLRPPPPLPPPLPIAPSKPAFPLNDLVAPTLLAPAETPLEKSMRTISTTEIALATDLFTDNGAAELAHIFLQDQHPEMTVSNKEEYQEWNIGMSPQKGAKFVKGKGKEAKFVKSGLAARASELASRSHTSLALWHKETELQLASSSSSHLKPDLRLIIVKIIDCPTGAKSNSPRKQSFSTAIAVSPGVALCRIVSGPPAEQLILGSRKETQHRLVVLSFPISAPPRLRGKKAAYVRNPEDFLIGREVYVWKPWLEVSLISHPVYRADFCSTVDPEVAELAAAPFPSLPSTFPYPLPSPQPPSQDGHSGTTDRALLCSRFVIIPIP</sequence>
<dbReference type="EMBL" id="JABCKI010000072">
    <property type="protein sequence ID" value="KAG5653135.1"/>
    <property type="molecule type" value="Genomic_DNA"/>
</dbReference>
<feature type="region of interest" description="Disordered" evidence="1">
    <location>
        <begin position="1"/>
        <end position="31"/>
    </location>
</feature>
<dbReference type="AlphaFoldDB" id="A0A9P7GPM6"/>
<feature type="compositionally biased region" description="Basic and acidic residues" evidence="1">
    <location>
        <begin position="16"/>
        <end position="27"/>
    </location>
</feature>
<organism evidence="2 3">
    <name type="scientific">Sphagnurus paluster</name>
    <dbReference type="NCBI Taxonomy" id="117069"/>
    <lineage>
        <taxon>Eukaryota</taxon>
        <taxon>Fungi</taxon>
        <taxon>Dikarya</taxon>
        <taxon>Basidiomycota</taxon>
        <taxon>Agaricomycotina</taxon>
        <taxon>Agaricomycetes</taxon>
        <taxon>Agaricomycetidae</taxon>
        <taxon>Agaricales</taxon>
        <taxon>Tricholomatineae</taxon>
        <taxon>Lyophyllaceae</taxon>
        <taxon>Sphagnurus</taxon>
    </lineage>
</organism>
<proteinExistence type="predicted"/>
<reference evidence="2" key="1">
    <citation type="submission" date="2021-02" db="EMBL/GenBank/DDBJ databases">
        <authorList>
            <person name="Nieuwenhuis M."/>
            <person name="Van De Peppel L.J.J."/>
        </authorList>
    </citation>
    <scope>NUCLEOTIDE SEQUENCE</scope>
    <source>
        <strain evidence="2">D49</strain>
    </source>
</reference>
<dbReference type="OrthoDB" id="3215163at2759"/>
<evidence type="ECO:0000313" key="3">
    <source>
        <dbReference type="Proteomes" id="UP000717328"/>
    </source>
</evidence>
<reference evidence="2" key="2">
    <citation type="submission" date="2021-10" db="EMBL/GenBank/DDBJ databases">
        <title>Phylogenomics reveals ancestral predisposition of the termite-cultivated fungus Termitomyces towards a domesticated lifestyle.</title>
        <authorList>
            <person name="Auxier B."/>
            <person name="Grum-Grzhimaylo A."/>
            <person name="Cardenas M.E."/>
            <person name="Lodge J.D."/>
            <person name="Laessoe T."/>
            <person name="Pedersen O."/>
            <person name="Smith M.E."/>
            <person name="Kuyper T.W."/>
            <person name="Franco-Molano E.A."/>
            <person name="Baroni T.J."/>
            <person name="Aanen D.K."/>
        </authorList>
    </citation>
    <scope>NUCLEOTIDE SEQUENCE</scope>
    <source>
        <strain evidence="2">D49</strain>
    </source>
</reference>